<dbReference type="EMBL" id="JAUIZM010000004">
    <property type="protein sequence ID" value="KAK1389827.1"/>
    <property type="molecule type" value="Genomic_DNA"/>
</dbReference>
<dbReference type="Pfam" id="PF00575">
    <property type="entry name" value="S1"/>
    <property type="match status" value="1"/>
</dbReference>
<accession>A0AAD8IPR0</accession>
<name>A0AAD8IPR0_9APIA</name>
<dbReference type="Proteomes" id="UP001237642">
    <property type="component" value="Unassembled WGS sequence"/>
</dbReference>
<evidence type="ECO:0000313" key="2">
    <source>
        <dbReference type="EMBL" id="KAK1389827.1"/>
    </source>
</evidence>
<dbReference type="PROSITE" id="PS50126">
    <property type="entry name" value="S1"/>
    <property type="match status" value="1"/>
</dbReference>
<keyword evidence="3" id="KW-1185">Reference proteome</keyword>
<dbReference type="AlphaFoldDB" id="A0AAD8IPR0"/>
<dbReference type="InterPro" id="IPR003029">
    <property type="entry name" value="S1_domain"/>
</dbReference>
<dbReference type="GO" id="GO:0003676">
    <property type="term" value="F:nucleic acid binding"/>
    <property type="evidence" value="ECO:0007669"/>
    <property type="project" value="InterPro"/>
</dbReference>
<dbReference type="Gene3D" id="2.40.50.140">
    <property type="entry name" value="Nucleic acid-binding proteins"/>
    <property type="match status" value="1"/>
</dbReference>
<protein>
    <recommendedName>
        <fullName evidence="1">S1 motif domain-containing protein</fullName>
    </recommendedName>
</protein>
<dbReference type="PANTHER" id="PTHR47559">
    <property type="entry name" value="OS03G0844900 PROTEIN"/>
    <property type="match status" value="1"/>
</dbReference>
<dbReference type="InterPro" id="IPR052757">
    <property type="entry name" value="Ribosomal_protein_S1"/>
</dbReference>
<evidence type="ECO:0000259" key="1">
    <source>
        <dbReference type="PROSITE" id="PS50126"/>
    </source>
</evidence>
<reference evidence="2" key="2">
    <citation type="submission" date="2023-05" db="EMBL/GenBank/DDBJ databases">
        <authorList>
            <person name="Schelkunov M.I."/>
        </authorList>
    </citation>
    <scope>NUCLEOTIDE SEQUENCE</scope>
    <source>
        <strain evidence="2">Hsosn_3</strain>
        <tissue evidence="2">Leaf</tissue>
    </source>
</reference>
<comment type="caution">
    <text evidence="2">The sequence shown here is derived from an EMBL/GenBank/DDBJ whole genome shotgun (WGS) entry which is preliminary data.</text>
</comment>
<feature type="domain" description="S1 motif" evidence="1">
    <location>
        <begin position="131"/>
        <end position="199"/>
    </location>
</feature>
<proteinExistence type="predicted"/>
<organism evidence="2 3">
    <name type="scientific">Heracleum sosnowskyi</name>
    <dbReference type="NCBI Taxonomy" id="360622"/>
    <lineage>
        <taxon>Eukaryota</taxon>
        <taxon>Viridiplantae</taxon>
        <taxon>Streptophyta</taxon>
        <taxon>Embryophyta</taxon>
        <taxon>Tracheophyta</taxon>
        <taxon>Spermatophyta</taxon>
        <taxon>Magnoliopsida</taxon>
        <taxon>eudicotyledons</taxon>
        <taxon>Gunneridae</taxon>
        <taxon>Pentapetalae</taxon>
        <taxon>asterids</taxon>
        <taxon>campanulids</taxon>
        <taxon>Apiales</taxon>
        <taxon>Apiaceae</taxon>
        <taxon>Apioideae</taxon>
        <taxon>apioid superclade</taxon>
        <taxon>Tordylieae</taxon>
        <taxon>Tordyliinae</taxon>
        <taxon>Heracleum</taxon>
    </lineage>
</organism>
<gene>
    <name evidence="2" type="ORF">POM88_018005</name>
</gene>
<dbReference type="InterPro" id="IPR012340">
    <property type="entry name" value="NA-bd_OB-fold"/>
</dbReference>
<dbReference type="PANTHER" id="PTHR47559:SF1">
    <property type="entry name" value="OS03G0844900 PROTEIN"/>
    <property type="match status" value="1"/>
</dbReference>
<reference evidence="2" key="1">
    <citation type="submission" date="2023-02" db="EMBL/GenBank/DDBJ databases">
        <title>Genome of toxic invasive species Heracleum sosnowskyi carries increased number of genes despite the absence of recent whole-genome duplications.</title>
        <authorList>
            <person name="Schelkunov M."/>
            <person name="Shtratnikova V."/>
            <person name="Makarenko M."/>
            <person name="Klepikova A."/>
            <person name="Omelchenko D."/>
            <person name="Novikova G."/>
            <person name="Obukhova E."/>
            <person name="Bogdanov V."/>
            <person name="Penin A."/>
            <person name="Logacheva M."/>
        </authorList>
    </citation>
    <scope>NUCLEOTIDE SEQUENCE</scope>
    <source>
        <strain evidence="2">Hsosn_3</strain>
        <tissue evidence="2">Leaf</tissue>
    </source>
</reference>
<dbReference type="SUPFAM" id="SSF50249">
    <property type="entry name" value="Nucleic acid-binding proteins"/>
    <property type="match status" value="1"/>
</dbReference>
<evidence type="ECO:0000313" key="3">
    <source>
        <dbReference type="Proteomes" id="UP001237642"/>
    </source>
</evidence>
<sequence length="288" mass="31604">MPMFLTTQLASSSASSSLCFHSSDSTSLFLQPRTYPNPSSILCRQSFSIYCPSSSRCISRVSTDRAAAAAGPVTNSPSNDVCKIPLLGCVLLSLATAMSHLGLLPFRELSPYHSCKEPNKSIQDIARALTGSLISVKVIQVDETNERLILSEKEDYGAFLHLRFSDGCYHLTGLVHISEVTWDLVEDVRDVLHEGDEVRNMLTGQSRGLHCLKELEEDPVVRKFGQSDPKDGSVGCYSSSEDESCDIEPLQGLETIIEELLQEDGCAFFARKNLNCFLNLSPPSFVSI</sequence>